<dbReference type="Gene3D" id="3.30.420.40">
    <property type="match status" value="2"/>
</dbReference>
<accession>A0A4R0PWF4</accession>
<dbReference type="OrthoDB" id="49666at2"/>
<keyword evidence="3" id="KW-1185">Reference proteome</keyword>
<name>A0A4R0PWF4_9SPHI</name>
<evidence type="ECO:0000313" key="2">
    <source>
        <dbReference type="EMBL" id="TCD27052.1"/>
    </source>
</evidence>
<dbReference type="RefSeq" id="WP_131530092.1">
    <property type="nucleotide sequence ID" value="NZ_SJSO01000007.1"/>
</dbReference>
<dbReference type="InterPro" id="IPR000600">
    <property type="entry name" value="ROK"/>
</dbReference>
<evidence type="ECO:0000313" key="3">
    <source>
        <dbReference type="Proteomes" id="UP000293925"/>
    </source>
</evidence>
<reference evidence="2 3" key="1">
    <citation type="submission" date="2019-02" db="EMBL/GenBank/DDBJ databases">
        <title>Pedobacter sp. RP-3-21 sp. nov., isolated from Arctic soil.</title>
        <authorList>
            <person name="Dahal R.H."/>
        </authorList>
    </citation>
    <scope>NUCLEOTIDE SEQUENCE [LARGE SCALE GENOMIC DNA]</scope>
    <source>
        <strain evidence="2 3">RP-3-21</strain>
    </source>
</reference>
<evidence type="ECO:0000256" key="1">
    <source>
        <dbReference type="ARBA" id="ARBA00006479"/>
    </source>
</evidence>
<comment type="caution">
    <text evidence="2">The sequence shown here is derived from an EMBL/GenBank/DDBJ whole genome shotgun (WGS) entry which is preliminary data.</text>
</comment>
<organism evidence="2 3">
    <name type="scientific">Pedobacter psychrodurus</name>
    <dbReference type="NCBI Taxonomy" id="2530456"/>
    <lineage>
        <taxon>Bacteria</taxon>
        <taxon>Pseudomonadati</taxon>
        <taxon>Bacteroidota</taxon>
        <taxon>Sphingobacteriia</taxon>
        <taxon>Sphingobacteriales</taxon>
        <taxon>Sphingobacteriaceae</taxon>
        <taxon>Pedobacter</taxon>
    </lineage>
</organism>
<dbReference type="PANTHER" id="PTHR18964">
    <property type="entry name" value="ROK (REPRESSOR, ORF, KINASE) FAMILY"/>
    <property type="match status" value="1"/>
</dbReference>
<dbReference type="InterPro" id="IPR043129">
    <property type="entry name" value="ATPase_NBD"/>
</dbReference>
<dbReference type="PANTHER" id="PTHR18964:SF149">
    <property type="entry name" value="BIFUNCTIONAL UDP-N-ACETYLGLUCOSAMINE 2-EPIMERASE_N-ACETYLMANNOSAMINE KINASE"/>
    <property type="match status" value="1"/>
</dbReference>
<dbReference type="Pfam" id="PF00480">
    <property type="entry name" value="ROK"/>
    <property type="match status" value="1"/>
</dbReference>
<comment type="similarity">
    <text evidence="1">Belongs to the ROK (NagC/XylR) family.</text>
</comment>
<gene>
    <name evidence="2" type="ORF">EZ456_11045</name>
</gene>
<dbReference type="SUPFAM" id="SSF53067">
    <property type="entry name" value="Actin-like ATPase domain"/>
    <property type="match status" value="1"/>
</dbReference>
<dbReference type="EMBL" id="SJSO01000007">
    <property type="protein sequence ID" value="TCD27052.1"/>
    <property type="molecule type" value="Genomic_DNA"/>
</dbReference>
<proteinExistence type="inferred from homology"/>
<protein>
    <submittedName>
        <fullName evidence="2">ROK family protein</fullName>
    </submittedName>
</protein>
<dbReference type="Proteomes" id="UP000293925">
    <property type="component" value="Unassembled WGS sequence"/>
</dbReference>
<sequence length="286" mass="32069">MRNIVLGVDIGGSHITAAIINLKNRTLVENTWRRDRIDANGTASEILNGWANTLQQCMAAYNIKPTKIKIAIPGPMDYKAGICLIKDQDKFRSLYGLNIKHLLAKEINFEADKISFLNDAACFLKGELYSGSLSGFDKAIGLTLGTGLGTSHMARGKTRDSDLWKMPFLTGIAEDYISTRWFVKRFYELSNRQITDVKDLIDNHSKSPYFNIIFREFSYNLAKFIYKFIKKKMPLAAVIGGNIALAEDYFMEETRKQLAEMMGYSFPVKKSTLGEKATLLGASAST</sequence>
<dbReference type="AlphaFoldDB" id="A0A4R0PWF4"/>